<dbReference type="PANTHER" id="PTHR43611">
    <property type="entry name" value="ALPHA-D-GLUCOSE 1-PHOSPHATE PHOSPHATASE"/>
    <property type="match status" value="1"/>
</dbReference>
<protein>
    <submittedName>
        <fullName evidence="1">Haloacid dehalogenase</fullName>
    </submittedName>
</protein>
<sequence>MAKCLMLDVDGVLIDGRPEDAQRWDHTLYTDLGVAPEDLGRIFFARDWPDIIIGKADLKPALADALIRLQASVTAQELIDYWFAKDARIVVPVLSDVRAARASGLPVYLATNQEHLRADHLMTAMGLGAEVDGMIYSAAAGFRKPQPEFYSYARKVTGVEPHEMLLVDDTPANVEGALAAGWDAILWDESAQLSEILQNRA</sequence>
<name>A0A6N6JDK2_9RHOB</name>
<dbReference type="PRINTS" id="PR00413">
    <property type="entry name" value="HADHALOGNASE"/>
</dbReference>
<keyword evidence="2" id="KW-1185">Reference proteome</keyword>
<dbReference type="InterPro" id="IPR006439">
    <property type="entry name" value="HAD-SF_hydro_IA"/>
</dbReference>
<dbReference type="Pfam" id="PF00702">
    <property type="entry name" value="Hydrolase"/>
    <property type="match status" value="1"/>
</dbReference>
<reference evidence="1 2" key="1">
    <citation type="submission" date="2019-12" db="EMBL/GenBank/DDBJ databases">
        <title>Litoreibacter badius sp. nov., a novel bacteriochlorophyll a-containing bacterium in the genus Litoreibacter.</title>
        <authorList>
            <person name="Kanamuro M."/>
            <person name="Takabe Y."/>
            <person name="Mori K."/>
            <person name="Takaichi S."/>
            <person name="Hanada S."/>
        </authorList>
    </citation>
    <scope>NUCLEOTIDE SEQUENCE [LARGE SCALE GENOMIC DNA]</scope>
    <source>
        <strain evidence="1 2">K6</strain>
    </source>
</reference>
<dbReference type="SFLD" id="SFLDG01129">
    <property type="entry name" value="C1.5:_HAD__Beta-PGM__Phosphata"/>
    <property type="match status" value="1"/>
</dbReference>
<dbReference type="AlphaFoldDB" id="A0A6N6JDK2"/>
<dbReference type="Proteomes" id="UP000436822">
    <property type="component" value="Unassembled WGS sequence"/>
</dbReference>
<dbReference type="SFLD" id="SFLDS00003">
    <property type="entry name" value="Haloacid_Dehalogenase"/>
    <property type="match status" value="1"/>
</dbReference>
<proteinExistence type="predicted"/>
<dbReference type="InterPro" id="IPR036412">
    <property type="entry name" value="HAD-like_sf"/>
</dbReference>
<dbReference type="InterPro" id="IPR023214">
    <property type="entry name" value="HAD_sf"/>
</dbReference>
<dbReference type="PANTHER" id="PTHR43611:SF3">
    <property type="entry name" value="FLAVIN MONONUCLEOTIDE HYDROLASE 1, CHLOROPLATIC"/>
    <property type="match status" value="1"/>
</dbReference>
<dbReference type="OrthoDB" id="9807742at2"/>
<gene>
    <name evidence="1" type="ORF">KIN_04620</name>
</gene>
<dbReference type="RefSeq" id="WP_159804327.1">
    <property type="nucleotide sequence ID" value="NZ_BLJE01000001.1"/>
</dbReference>
<accession>A0A6N6JDK2</accession>
<dbReference type="SUPFAM" id="SSF56784">
    <property type="entry name" value="HAD-like"/>
    <property type="match status" value="1"/>
</dbReference>
<evidence type="ECO:0000313" key="1">
    <source>
        <dbReference type="EMBL" id="GFE63388.1"/>
    </source>
</evidence>
<dbReference type="EMBL" id="BLJE01000001">
    <property type="protein sequence ID" value="GFE63388.1"/>
    <property type="molecule type" value="Genomic_DNA"/>
</dbReference>
<organism evidence="1 2">
    <name type="scientific">Litoreibacter roseus</name>
    <dbReference type="NCBI Taxonomy" id="2601869"/>
    <lineage>
        <taxon>Bacteria</taxon>
        <taxon>Pseudomonadati</taxon>
        <taxon>Pseudomonadota</taxon>
        <taxon>Alphaproteobacteria</taxon>
        <taxon>Rhodobacterales</taxon>
        <taxon>Roseobacteraceae</taxon>
        <taxon>Litoreibacter</taxon>
    </lineage>
</organism>
<dbReference type="NCBIfam" id="TIGR01509">
    <property type="entry name" value="HAD-SF-IA-v3"/>
    <property type="match status" value="1"/>
</dbReference>
<comment type="caution">
    <text evidence="1">The sequence shown here is derived from an EMBL/GenBank/DDBJ whole genome shotgun (WGS) entry which is preliminary data.</text>
</comment>
<evidence type="ECO:0000313" key="2">
    <source>
        <dbReference type="Proteomes" id="UP000436822"/>
    </source>
</evidence>
<dbReference type="Gene3D" id="3.40.50.1000">
    <property type="entry name" value="HAD superfamily/HAD-like"/>
    <property type="match status" value="1"/>
</dbReference>